<keyword evidence="5" id="KW-1185">Reference proteome</keyword>
<protein>
    <recommendedName>
        <fullName evidence="6">Peptidase M16 C-terminal domain-containing protein</fullName>
    </recommendedName>
</protein>
<reference evidence="4 5" key="1">
    <citation type="journal article" date="2014" name="Genome Announc.">
        <title>Draft genome sequences of six enterohepatic helicobacter species isolated from humans and one from rhesus macaques.</title>
        <authorList>
            <person name="Shen Z."/>
            <person name="Sheh A."/>
            <person name="Young S.K."/>
            <person name="Abouelliel A."/>
            <person name="Ward D.V."/>
            <person name="Earl A.M."/>
            <person name="Fox J.G."/>
        </authorList>
    </citation>
    <scope>NUCLEOTIDE SEQUENCE [LARGE SCALE GENOMIC DNA]</scope>
    <source>
        <strain evidence="4 5">MIT 99-5501</strain>
    </source>
</reference>
<feature type="domain" description="Peptidase M16 N-terminal" evidence="2">
    <location>
        <begin position="193"/>
        <end position="324"/>
    </location>
</feature>
<evidence type="ECO:0008006" key="6">
    <source>
        <dbReference type="Google" id="ProtNLM"/>
    </source>
</evidence>
<dbReference type="GO" id="GO:0046872">
    <property type="term" value="F:metal ion binding"/>
    <property type="evidence" value="ECO:0007669"/>
    <property type="project" value="InterPro"/>
</dbReference>
<dbReference type="Pfam" id="PF05193">
    <property type="entry name" value="Peptidase_M16_C"/>
    <property type="match status" value="1"/>
</dbReference>
<dbReference type="AlphaFoldDB" id="V8C9T6"/>
<gene>
    <name evidence="4" type="ORF">HMPREF2086_00872</name>
</gene>
<organism evidence="4 5">
    <name type="scientific">Helicobacter macacae MIT 99-5501</name>
    <dbReference type="NCBI Taxonomy" id="1357400"/>
    <lineage>
        <taxon>Bacteria</taxon>
        <taxon>Pseudomonadati</taxon>
        <taxon>Campylobacterota</taxon>
        <taxon>Epsilonproteobacteria</taxon>
        <taxon>Campylobacterales</taxon>
        <taxon>Helicobacteraceae</taxon>
        <taxon>Helicobacter</taxon>
    </lineage>
</organism>
<evidence type="ECO:0000256" key="1">
    <source>
        <dbReference type="SAM" id="MobiDB-lite"/>
    </source>
</evidence>
<dbReference type="HOGENOM" id="CLU_009902_6_2_7"/>
<feature type="region of interest" description="Disordered" evidence="1">
    <location>
        <begin position="574"/>
        <end position="609"/>
    </location>
</feature>
<feature type="domain" description="Peptidase M16 C-terminal" evidence="3">
    <location>
        <begin position="331"/>
        <end position="505"/>
    </location>
</feature>
<dbReference type="InterPro" id="IPR011249">
    <property type="entry name" value="Metalloenz_LuxS/M16"/>
</dbReference>
<dbReference type="EMBL" id="AZJI01000004">
    <property type="protein sequence ID" value="ETD24124.1"/>
    <property type="molecule type" value="Genomic_DNA"/>
</dbReference>
<comment type="caution">
    <text evidence="4">The sequence shown here is derived from an EMBL/GenBank/DDBJ whole genome shotgun (WGS) entry which is preliminary data.</text>
</comment>
<evidence type="ECO:0000313" key="5">
    <source>
        <dbReference type="Proteomes" id="UP000018731"/>
    </source>
</evidence>
<dbReference type="InterPro" id="IPR007863">
    <property type="entry name" value="Peptidase_M16_C"/>
</dbReference>
<name>V8C9T6_9HELI</name>
<dbReference type="STRING" id="1357400.HMPREF2086_00872"/>
<sequence length="609" mass="67171">MRSCSFEGNLVLGIFGNVFARSFGNSSLGMQFSQSFFRARLDEFSHSICGSTKKRLSKATPQNTSIVGRNSEQDLQKNSTACHTEQSEVSQKSKRSKVLLKSKNKRYFAFPQYDKKDSLIKSSLFAKIKHRFCLQSLSILTNTLKPLIIGAIIMTTQANAQNTKSTTTLTHTQIKGVQIPVIYEYSALIPAGNIQLVFQGGGSINSDKIALTALKDEILSLGSSKKGNVGFANALEEKAISLSASSGSQTLNFYLSFLKEYQKDAIDLLGELIHHPNLKEISKAKTALNARILSNKSDFDYLASELLNKQLFAGTPLANPSLGTQKDVEAISKKDIKASLDSTLNLSNAIIVVGGDIELESTLKMLESILQDLPNGEPYTKKHFEVSTKPSFVSENAPTQQAYIYFGSPLKMQNLKEERYLARVAGFILGASGFGSRLMEEVRVKRGLAYGAYFRYATSSLISYGIGQLQTKLESQDEAIKVVREVISDFVKNGATQKELDDAKKFLLGSEPLGNETLSQRLGRSFNEYFLGLEIGFYKQELEWIKNLELKTLNAYIKSHPEIAELTFGVITQESSKESSSQGESKQKSHSNAKKAKDTATKSSKKQKG</sequence>
<evidence type="ECO:0000259" key="3">
    <source>
        <dbReference type="Pfam" id="PF05193"/>
    </source>
</evidence>
<dbReference type="OrthoDB" id="9811314at2"/>
<dbReference type="PATRIC" id="fig|1357400.3.peg.1205"/>
<dbReference type="InterPro" id="IPR050361">
    <property type="entry name" value="MPP/UQCRC_Complex"/>
</dbReference>
<dbReference type="RefSeq" id="WP_023927595.1">
    <property type="nucleotide sequence ID" value="NZ_KI669454.1"/>
</dbReference>
<evidence type="ECO:0000313" key="4">
    <source>
        <dbReference type="EMBL" id="ETD24124.1"/>
    </source>
</evidence>
<dbReference type="Proteomes" id="UP000018731">
    <property type="component" value="Unassembled WGS sequence"/>
</dbReference>
<dbReference type="InterPro" id="IPR011765">
    <property type="entry name" value="Pept_M16_N"/>
</dbReference>
<dbReference type="Pfam" id="PF00675">
    <property type="entry name" value="Peptidase_M16"/>
    <property type="match status" value="1"/>
</dbReference>
<dbReference type="PANTHER" id="PTHR11851:SF225">
    <property type="entry name" value="NON-PEPTIDASE HOMOLOG YMXG"/>
    <property type="match status" value="1"/>
</dbReference>
<dbReference type="eggNOG" id="COG0612">
    <property type="taxonomic scope" value="Bacteria"/>
</dbReference>
<dbReference type="Gene3D" id="3.30.830.10">
    <property type="entry name" value="Metalloenzyme, LuxS/M16 peptidase-like"/>
    <property type="match status" value="2"/>
</dbReference>
<evidence type="ECO:0000259" key="2">
    <source>
        <dbReference type="Pfam" id="PF00675"/>
    </source>
</evidence>
<proteinExistence type="predicted"/>
<dbReference type="PANTHER" id="PTHR11851">
    <property type="entry name" value="METALLOPROTEASE"/>
    <property type="match status" value="1"/>
</dbReference>
<dbReference type="SUPFAM" id="SSF63411">
    <property type="entry name" value="LuxS/MPP-like metallohydrolase"/>
    <property type="match status" value="2"/>
</dbReference>
<accession>V8C9T6</accession>